<protein>
    <recommendedName>
        <fullName evidence="3">Invertebrate defensins family profile domain-containing protein</fullName>
    </recommendedName>
</protein>
<keyword evidence="1" id="KW-1015">Disulfide bond</keyword>
<dbReference type="Pfam" id="PF01097">
    <property type="entry name" value="Defensin_2"/>
    <property type="match status" value="1"/>
</dbReference>
<dbReference type="GO" id="GO:0006952">
    <property type="term" value="P:defense response"/>
    <property type="evidence" value="ECO:0007669"/>
    <property type="project" value="InterPro"/>
</dbReference>
<feature type="chain" id="PRO_5043643001" description="Invertebrate defensins family profile domain-containing protein" evidence="2">
    <location>
        <begin position="21"/>
        <end position="74"/>
    </location>
</feature>
<evidence type="ECO:0000256" key="2">
    <source>
        <dbReference type="SAM" id="SignalP"/>
    </source>
</evidence>
<keyword evidence="5" id="KW-1185">Reference proteome</keyword>
<keyword evidence="2" id="KW-0732">Signal</keyword>
<name>A0AAW1A6B5_9HYME</name>
<organism evidence="4 5">
    <name type="scientific">Tetragonisca angustula</name>
    <dbReference type="NCBI Taxonomy" id="166442"/>
    <lineage>
        <taxon>Eukaryota</taxon>
        <taxon>Metazoa</taxon>
        <taxon>Ecdysozoa</taxon>
        <taxon>Arthropoda</taxon>
        <taxon>Hexapoda</taxon>
        <taxon>Insecta</taxon>
        <taxon>Pterygota</taxon>
        <taxon>Neoptera</taxon>
        <taxon>Endopterygota</taxon>
        <taxon>Hymenoptera</taxon>
        <taxon>Apocrita</taxon>
        <taxon>Aculeata</taxon>
        <taxon>Apoidea</taxon>
        <taxon>Anthophila</taxon>
        <taxon>Apidae</taxon>
        <taxon>Tetragonisca</taxon>
    </lineage>
</organism>
<dbReference type="SUPFAM" id="SSF57095">
    <property type="entry name" value="Scorpion toxin-like"/>
    <property type="match status" value="1"/>
</dbReference>
<feature type="domain" description="Invertebrate defensins family profile" evidence="3">
    <location>
        <begin position="49"/>
        <end position="72"/>
    </location>
</feature>
<dbReference type="EMBL" id="JAWNGG020000052">
    <property type="protein sequence ID" value="KAK9305342.1"/>
    <property type="molecule type" value="Genomic_DNA"/>
</dbReference>
<evidence type="ECO:0000259" key="3">
    <source>
        <dbReference type="Pfam" id="PF01097"/>
    </source>
</evidence>
<dbReference type="InterPro" id="IPR036574">
    <property type="entry name" value="Scorpion_toxin-like_sf"/>
</dbReference>
<evidence type="ECO:0000313" key="5">
    <source>
        <dbReference type="Proteomes" id="UP001432146"/>
    </source>
</evidence>
<gene>
    <name evidence="4" type="ORF">QLX08_003600</name>
</gene>
<reference evidence="4 5" key="1">
    <citation type="submission" date="2024-05" db="EMBL/GenBank/DDBJ databases">
        <title>The nuclear and mitochondrial genome assemblies of Tetragonisca angustula (Apidae: Meliponini), a tiny yet remarkable pollinator in the Neotropics.</title>
        <authorList>
            <person name="Ferrari R."/>
            <person name="Ricardo P.C."/>
            <person name="Dias F.C."/>
            <person name="Araujo N.S."/>
            <person name="Soares D.O."/>
            <person name="Zhou Q.-S."/>
            <person name="Zhu C.-D."/>
            <person name="Coutinho L."/>
            <person name="Airas M.C."/>
            <person name="Batista T.M."/>
        </authorList>
    </citation>
    <scope>NUCLEOTIDE SEQUENCE [LARGE SCALE GENOMIC DNA]</scope>
    <source>
        <strain evidence="4">ASF017062</strain>
        <tissue evidence="4">Abdomen</tissue>
    </source>
</reference>
<dbReference type="InterPro" id="IPR001542">
    <property type="entry name" value="Defensin_invertebrate/fungal"/>
</dbReference>
<sequence length="74" mass="7895">MAKIYFLVALLFVAVAAIMAEPVENESLERSGAEEAADLQERLSCSFGLCGTHCILEGKAGGHCKNGVCYCVKK</sequence>
<dbReference type="AlphaFoldDB" id="A0AAW1A6B5"/>
<proteinExistence type="predicted"/>
<dbReference type="Proteomes" id="UP001432146">
    <property type="component" value="Unassembled WGS sequence"/>
</dbReference>
<accession>A0AAW1A6B5</accession>
<comment type="caution">
    <text evidence="4">The sequence shown here is derived from an EMBL/GenBank/DDBJ whole genome shotgun (WGS) entry which is preliminary data.</text>
</comment>
<dbReference type="Gene3D" id="3.30.30.10">
    <property type="entry name" value="Knottin, scorpion toxin-like"/>
    <property type="match status" value="1"/>
</dbReference>
<dbReference type="GO" id="GO:0051707">
    <property type="term" value="P:response to other organism"/>
    <property type="evidence" value="ECO:0007669"/>
    <property type="project" value="UniProtKB-ARBA"/>
</dbReference>
<evidence type="ECO:0000313" key="4">
    <source>
        <dbReference type="EMBL" id="KAK9305342.1"/>
    </source>
</evidence>
<feature type="signal peptide" evidence="2">
    <location>
        <begin position="1"/>
        <end position="20"/>
    </location>
</feature>
<evidence type="ECO:0000256" key="1">
    <source>
        <dbReference type="ARBA" id="ARBA00023157"/>
    </source>
</evidence>